<gene>
    <name evidence="8" type="ORF">SAMN06265827_103158</name>
</gene>
<dbReference type="InterPro" id="IPR048279">
    <property type="entry name" value="MdtK-like"/>
</dbReference>
<dbReference type="STRING" id="1413210.U472_14130"/>
<dbReference type="PANTHER" id="PTHR42925">
    <property type="entry name" value="MULTIDRUG AND TOXIN EFFLUX PROTEIN MATE FAMILY"/>
    <property type="match status" value="1"/>
</dbReference>
<evidence type="ECO:0000256" key="7">
    <source>
        <dbReference type="SAM" id="Phobius"/>
    </source>
</evidence>
<accession>A0A285FXS9</accession>
<evidence type="ECO:0000256" key="5">
    <source>
        <dbReference type="ARBA" id="ARBA00022989"/>
    </source>
</evidence>
<evidence type="ECO:0000256" key="2">
    <source>
        <dbReference type="ARBA" id="ARBA00022448"/>
    </source>
</evidence>
<dbReference type="CDD" id="cd13134">
    <property type="entry name" value="MATE_like_8"/>
    <property type="match status" value="1"/>
</dbReference>
<dbReference type="GO" id="GO:0005886">
    <property type="term" value="C:plasma membrane"/>
    <property type="evidence" value="ECO:0007669"/>
    <property type="project" value="UniProtKB-SubCell"/>
</dbReference>
<feature type="transmembrane region" description="Helical" evidence="7">
    <location>
        <begin position="158"/>
        <end position="183"/>
    </location>
</feature>
<dbReference type="InterPro" id="IPR047135">
    <property type="entry name" value="YsiQ"/>
</dbReference>
<evidence type="ECO:0000256" key="3">
    <source>
        <dbReference type="ARBA" id="ARBA00022475"/>
    </source>
</evidence>
<protein>
    <submittedName>
        <fullName evidence="8">Putative efflux protein, MATE family</fullName>
    </submittedName>
</protein>
<dbReference type="PANTHER" id="PTHR42925:SF1">
    <property type="entry name" value="VIRULENCE FACTOR MVIN"/>
    <property type="match status" value="1"/>
</dbReference>
<feature type="transmembrane region" description="Helical" evidence="7">
    <location>
        <begin position="7"/>
        <end position="30"/>
    </location>
</feature>
<dbReference type="PIRSF" id="PIRSF006603">
    <property type="entry name" value="DinF"/>
    <property type="match status" value="1"/>
</dbReference>
<keyword evidence="2" id="KW-0813">Transport</keyword>
<feature type="transmembrane region" description="Helical" evidence="7">
    <location>
        <begin position="244"/>
        <end position="262"/>
    </location>
</feature>
<comment type="subcellular location">
    <subcellularLocation>
        <location evidence="1">Cell membrane</location>
        <topology evidence="1">Multi-pass membrane protein</topology>
    </subcellularLocation>
</comment>
<sequence>MEKRKSLYQLAGPIFIEILLFMLLGVADIFMLSQFDDRAAGAVGASNQVIANLNLIFVIISAGTAVLVAQNVGAKRKDEVERVSAISLAVNLIIGIIISIIMIFSGDYILLKIGLTSDLMKYASEYITIVGGALFFQAILNTLTAIIRSHGYAKQSMIITVIMNIINIFGDAIFIFGLFGAPVLGVKGVAIATTFSRIFATIVAFVFLFKKLLPLTIFSHLKERPVRVLKKLFKIGFPSAMENMSYNLAQTVLMTIILVNFGEMSYITRTYAWMIGWFVMLFSIAIGQASQIMIGHLVGANEIEQAYETGLKNFKISMVFTAIGSIFIFFFGKYLIGFYTDNSEIIILGTSVLMIDAFLEPGRNFNVVLINTLRGAGDVIFPVVMAIISMWGVAVLGGYFFGVVLGYGLPGIWLGMTCDEWIRGICMFFRWRSRRWTKKSMVG</sequence>
<keyword evidence="6 7" id="KW-0472">Membrane</keyword>
<dbReference type="OrthoDB" id="62420at2"/>
<keyword evidence="5 7" id="KW-1133">Transmembrane helix</keyword>
<evidence type="ECO:0000256" key="6">
    <source>
        <dbReference type="ARBA" id="ARBA00023136"/>
    </source>
</evidence>
<organism evidence="8 9">
    <name type="scientific">Orenia metallireducens</name>
    <dbReference type="NCBI Taxonomy" id="1413210"/>
    <lineage>
        <taxon>Bacteria</taxon>
        <taxon>Bacillati</taxon>
        <taxon>Bacillota</taxon>
        <taxon>Clostridia</taxon>
        <taxon>Halanaerobiales</taxon>
        <taxon>Halobacteroidaceae</taxon>
        <taxon>Orenia</taxon>
    </lineage>
</organism>
<proteinExistence type="predicted"/>
<keyword evidence="4 7" id="KW-0812">Transmembrane</keyword>
<feature type="transmembrane region" description="Helical" evidence="7">
    <location>
        <begin position="50"/>
        <end position="73"/>
    </location>
</feature>
<feature type="transmembrane region" description="Helical" evidence="7">
    <location>
        <begin position="316"/>
        <end position="336"/>
    </location>
</feature>
<evidence type="ECO:0000256" key="4">
    <source>
        <dbReference type="ARBA" id="ARBA00022692"/>
    </source>
</evidence>
<dbReference type="AlphaFoldDB" id="A0A285FXS9"/>
<dbReference type="NCBIfam" id="TIGR00797">
    <property type="entry name" value="matE"/>
    <property type="match status" value="1"/>
</dbReference>
<name>A0A285FXS9_9FIRM</name>
<dbReference type="Pfam" id="PF01554">
    <property type="entry name" value="MatE"/>
    <property type="match status" value="2"/>
</dbReference>
<feature type="transmembrane region" description="Helical" evidence="7">
    <location>
        <begin position="379"/>
        <end position="405"/>
    </location>
</feature>
<dbReference type="GO" id="GO:0015297">
    <property type="term" value="F:antiporter activity"/>
    <property type="evidence" value="ECO:0007669"/>
    <property type="project" value="InterPro"/>
</dbReference>
<evidence type="ECO:0000256" key="1">
    <source>
        <dbReference type="ARBA" id="ARBA00004651"/>
    </source>
</evidence>
<dbReference type="EMBL" id="OBDZ01000003">
    <property type="protein sequence ID" value="SNY16077.1"/>
    <property type="molecule type" value="Genomic_DNA"/>
</dbReference>
<feature type="transmembrane region" description="Helical" evidence="7">
    <location>
        <begin position="126"/>
        <end position="146"/>
    </location>
</feature>
<feature type="transmembrane region" description="Helical" evidence="7">
    <location>
        <begin position="189"/>
        <end position="209"/>
    </location>
</feature>
<dbReference type="GO" id="GO:0042910">
    <property type="term" value="F:xenobiotic transmembrane transporter activity"/>
    <property type="evidence" value="ECO:0007669"/>
    <property type="project" value="InterPro"/>
</dbReference>
<reference evidence="9" key="1">
    <citation type="submission" date="2017-09" db="EMBL/GenBank/DDBJ databases">
        <authorList>
            <person name="Varghese N."/>
            <person name="Submissions S."/>
        </authorList>
    </citation>
    <scope>NUCLEOTIDE SEQUENCE [LARGE SCALE GENOMIC DNA]</scope>
    <source>
        <strain evidence="9">MSL47</strain>
    </source>
</reference>
<dbReference type="RefSeq" id="WP_097016616.1">
    <property type="nucleotide sequence ID" value="NZ_OBDZ01000003.1"/>
</dbReference>
<dbReference type="InterPro" id="IPR002528">
    <property type="entry name" value="MATE_fam"/>
</dbReference>
<feature type="transmembrane region" description="Helical" evidence="7">
    <location>
        <begin position="85"/>
        <end position="106"/>
    </location>
</feature>
<dbReference type="Proteomes" id="UP000219573">
    <property type="component" value="Unassembled WGS sequence"/>
</dbReference>
<keyword evidence="3" id="KW-1003">Cell membrane</keyword>
<keyword evidence="9" id="KW-1185">Reference proteome</keyword>
<feature type="transmembrane region" description="Helical" evidence="7">
    <location>
        <begin position="274"/>
        <end position="295"/>
    </location>
</feature>
<evidence type="ECO:0000313" key="8">
    <source>
        <dbReference type="EMBL" id="SNY16077.1"/>
    </source>
</evidence>
<evidence type="ECO:0000313" key="9">
    <source>
        <dbReference type="Proteomes" id="UP000219573"/>
    </source>
</evidence>